<sequence length="276" mass="30503">MPTATGLSTTPGQVASRNNTLPLDQMEQGKDRSDEASRHAPQGRLKVTAWRILNSSLILALGSYKAMTIRGGEPGALTGWECIAVMFCVLFWYWGSLIEQENPTLAPWLFIRDRSAPLWFLYDVVGSPPVNTTILQFSILVPSTSSGGERSRTFFIAFLIWAAITPFPMVISASQSTWLSYLVNSLDRPWLRALIPAAFNRADWVLQTLGLLFVIGMAIPLNVGATVLLLLRYETHSAFDALLLAVGLLVGTTASMGVPYVVHGLFQMWSRRRSRV</sequence>
<feature type="transmembrane region" description="Helical" evidence="2">
    <location>
        <begin position="204"/>
        <end position="230"/>
    </location>
</feature>
<evidence type="ECO:0000256" key="2">
    <source>
        <dbReference type="SAM" id="Phobius"/>
    </source>
</evidence>
<gene>
    <name evidence="3" type="ORF">DFH07DRAFT_834279</name>
</gene>
<evidence type="ECO:0000313" key="4">
    <source>
        <dbReference type="Proteomes" id="UP001215280"/>
    </source>
</evidence>
<organism evidence="3 4">
    <name type="scientific">Mycena maculata</name>
    <dbReference type="NCBI Taxonomy" id="230809"/>
    <lineage>
        <taxon>Eukaryota</taxon>
        <taxon>Fungi</taxon>
        <taxon>Dikarya</taxon>
        <taxon>Basidiomycota</taxon>
        <taxon>Agaricomycotina</taxon>
        <taxon>Agaricomycetes</taxon>
        <taxon>Agaricomycetidae</taxon>
        <taxon>Agaricales</taxon>
        <taxon>Marasmiineae</taxon>
        <taxon>Mycenaceae</taxon>
        <taxon>Mycena</taxon>
    </lineage>
</organism>
<dbReference type="AlphaFoldDB" id="A0AAD7N456"/>
<feature type="transmembrane region" description="Helical" evidence="2">
    <location>
        <begin position="154"/>
        <end position="183"/>
    </location>
</feature>
<protein>
    <submittedName>
        <fullName evidence="3">Uncharacterized protein</fullName>
    </submittedName>
</protein>
<feature type="compositionally biased region" description="Polar residues" evidence="1">
    <location>
        <begin position="1"/>
        <end position="22"/>
    </location>
</feature>
<feature type="transmembrane region" description="Helical" evidence="2">
    <location>
        <begin position="242"/>
        <end position="266"/>
    </location>
</feature>
<keyword evidence="2" id="KW-0472">Membrane</keyword>
<comment type="caution">
    <text evidence="3">The sequence shown here is derived from an EMBL/GenBank/DDBJ whole genome shotgun (WGS) entry which is preliminary data.</text>
</comment>
<keyword evidence="4" id="KW-1185">Reference proteome</keyword>
<feature type="compositionally biased region" description="Basic and acidic residues" evidence="1">
    <location>
        <begin position="27"/>
        <end position="38"/>
    </location>
</feature>
<dbReference type="EMBL" id="JARJLG010000106">
    <property type="protein sequence ID" value="KAJ7744771.1"/>
    <property type="molecule type" value="Genomic_DNA"/>
</dbReference>
<keyword evidence="2" id="KW-0812">Transmembrane</keyword>
<accession>A0AAD7N456</accession>
<feature type="transmembrane region" description="Helical" evidence="2">
    <location>
        <begin position="76"/>
        <end position="95"/>
    </location>
</feature>
<feature type="region of interest" description="Disordered" evidence="1">
    <location>
        <begin position="1"/>
        <end position="40"/>
    </location>
</feature>
<dbReference type="Proteomes" id="UP001215280">
    <property type="component" value="Unassembled WGS sequence"/>
</dbReference>
<evidence type="ECO:0000313" key="3">
    <source>
        <dbReference type="EMBL" id="KAJ7744771.1"/>
    </source>
</evidence>
<reference evidence="3" key="1">
    <citation type="submission" date="2023-03" db="EMBL/GenBank/DDBJ databases">
        <title>Massive genome expansion in bonnet fungi (Mycena s.s.) driven by repeated elements and novel gene families across ecological guilds.</title>
        <authorList>
            <consortium name="Lawrence Berkeley National Laboratory"/>
            <person name="Harder C.B."/>
            <person name="Miyauchi S."/>
            <person name="Viragh M."/>
            <person name="Kuo A."/>
            <person name="Thoen E."/>
            <person name="Andreopoulos B."/>
            <person name="Lu D."/>
            <person name="Skrede I."/>
            <person name="Drula E."/>
            <person name="Henrissat B."/>
            <person name="Morin E."/>
            <person name="Kohler A."/>
            <person name="Barry K."/>
            <person name="LaButti K."/>
            <person name="Morin E."/>
            <person name="Salamov A."/>
            <person name="Lipzen A."/>
            <person name="Mereny Z."/>
            <person name="Hegedus B."/>
            <person name="Baldrian P."/>
            <person name="Stursova M."/>
            <person name="Weitz H."/>
            <person name="Taylor A."/>
            <person name="Grigoriev I.V."/>
            <person name="Nagy L.G."/>
            <person name="Martin F."/>
            <person name="Kauserud H."/>
        </authorList>
    </citation>
    <scope>NUCLEOTIDE SEQUENCE</scope>
    <source>
        <strain evidence="3">CBHHK188m</strain>
    </source>
</reference>
<keyword evidence="2" id="KW-1133">Transmembrane helix</keyword>
<proteinExistence type="predicted"/>
<evidence type="ECO:0000256" key="1">
    <source>
        <dbReference type="SAM" id="MobiDB-lite"/>
    </source>
</evidence>
<name>A0AAD7N456_9AGAR</name>